<keyword evidence="5" id="KW-1185">Reference proteome</keyword>
<accession>A0A099CVZ1</accession>
<gene>
    <name evidence="4" type="ORF">HNQ86_001161</name>
    <name evidence="3" type="ORF">LF63_0105350</name>
</gene>
<evidence type="ECO:0008006" key="7">
    <source>
        <dbReference type="Google" id="ProtNLM"/>
    </source>
</evidence>
<dbReference type="SUPFAM" id="SSF55961">
    <property type="entry name" value="Bet v1-like"/>
    <property type="match status" value="1"/>
</dbReference>
<evidence type="ECO:0000256" key="1">
    <source>
        <dbReference type="SAM" id="MobiDB-lite"/>
    </source>
</evidence>
<evidence type="ECO:0000256" key="2">
    <source>
        <dbReference type="SAM" id="Phobius"/>
    </source>
</evidence>
<evidence type="ECO:0000313" key="4">
    <source>
        <dbReference type="EMBL" id="MBB6183816.1"/>
    </source>
</evidence>
<feature type="compositionally biased region" description="Low complexity" evidence="1">
    <location>
        <begin position="460"/>
        <end position="494"/>
    </location>
</feature>
<dbReference type="Gene3D" id="3.20.80.10">
    <property type="entry name" value="Regulatory factor, effector binding domain"/>
    <property type="match status" value="1"/>
</dbReference>
<dbReference type="InterPro" id="IPR011256">
    <property type="entry name" value="Reg_factor_effector_dom_sf"/>
</dbReference>
<proteinExistence type="predicted"/>
<dbReference type="EMBL" id="JACHET010000001">
    <property type="protein sequence ID" value="MBB6183816.1"/>
    <property type="molecule type" value="Genomic_DNA"/>
</dbReference>
<feature type="region of interest" description="Disordered" evidence="1">
    <location>
        <begin position="321"/>
        <end position="355"/>
    </location>
</feature>
<dbReference type="Proteomes" id="UP000560000">
    <property type="component" value="Unassembled WGS sequence"/>
</dbReference>
<protein>
    <recommendedName>
        <fullName evidence="7">Polyketide cyclase</fullName>
    </recommendedName>
</protein>
<dbReference type="RefSeq" id="WP_043100164.1">
    <property type="nucleotide sequence ID" value="NZ_JACHET010000001.1"/>
</dbReference>
<reference evidence="3 5" key="1">
    <citation type="submission" date="2014-09" db="EMBL/GenBank/DDBJ databases">
        <title>Xanthomonadaceae 3.5X direct submission.</title>
        <authorList>
            <person name="Fang T."/>
            <person name="Wang H."/>
        </authorList>
    </citation>
    <scope>NUCLEOTIDE SEQUENCE [LARGE SCALE GENOMIC DNA]</scope>
    <source>
        <strain evidence="3 5">3.5X</strain>
    </source>
</reference>
<reference evidence="4 6" key="2">
    <citation type="submission" date="2020-08" db="EMBL/GenBank/DDBJ databases">
        <title>Genomic Encyclopedia of Type Strains, Phase IV (KMG-IV): sequencing the most valuable type-strain genomes for metagenomic binning, comparative biology and taxonomic classification.</title>
        <authorList>
            <person name="Goeker M."/>
        </authorList>
    </citation>
    <scope>NUCLEOTIDE SEQUENCE [LARGE SCALE GENOMIC DNA]</scope>
    <source>
        <strain evidence="4 6">DSM 107085</strain>
    </source>
</reference>
<dbReference type="HOGENOM" id="CLU_551893_0_0_6"/>
<evidence type="ECO:0000313" key="3">
    <source>
        <dbReference type="EMBL" id="KGI77841.1"/>
    </source>
</evidence>
<dbReference type="AlphaFoldDB" id="A0A099CVZ1"/>
<comment type="caution">
    <text evidence="3">The sequence shown here is derived from an EMBL/GenBank/DDBJ whole genome shotgun (WGS) entry which is preliminary data.</text>
</comment>
<dbReference type="Proteomes" id="UP000029708">
    <property type="component" value="Unassembled WGS sequence"/>
</dbReference>
<organism evidence="3 5">
    <name type="scientific">Oleiagrimonas soli</name>
    <dbReference type="NCBI Taxonomy" id="1543381"/>
    <lineage>
        <taxon>Bacteria</taxon>
        <taxon>Pseudomonadati</taxon>
        <taxon>Pseudomonadota</taxon>
        <taxon>Gammaproteobacteria</taxon>
        <taxon>Lysobacterales</taxon>
        <taxon>Rhodanobacteraceae</taxon>
        <taxon>Oleiagrimonas</taxon>
    </lineage>
</organism>
<evidence type="ECO:0000313" key="6">
    <source>
        <dbReference type="Proteomes" id="UP000560000"/>
    </source>
</evidence>
<keyword evidence="2" id="KW-1133">Transmembrane helix</keyword>
<dbReference type="OrthoDB" id="5293446at2"/>
<dbReference type="STRING" id="1543381.LF63_0105350"/>
<keyword evidence="2" id="KW-0812">Transmembrane</keyword>
<feature type="region of interest" description="Disordered" evidence="1">
    <location>
        <begin position="441"/>
        <end position="494"/>
    </location>
</feature>
<evidence type="ECO:0000313" key="5">
    <source>
        <dbReference type="Proteomes" id="UP000029708"/>
    </source>
</evidence>
<keyword evidence="2" id="KW-0472">Membrane</keyword>
<dbReference type="EMBL" id="JROI01000010">
    <property type="protein sequence ID" value="KGI77841.1"/>
    <property type="molecule type" value="Genomic_DNA"/>
</dbReference>
<feature type="compositionally biased region" description="Basic and acidic residues" evidence="1">
    <location>
        <begin position="325"/>
        <end position="355"/>
    </location>
</feature>
<feature type="transmembrane region" description="Helical" evidence="2">
    <location>
        <begin position="7"/>
        <end position="25"/>
    </location>
</feature>
<name>A0A099CVZ1_9GAMM</name>
<sequence>MTRVLEFITALIIVAVLAVVVGVLMPSTGHVQRTTMVSKDIRDVYDVFNNFRRFKDYAVLRAYDPSLTYSLEGKAYGPGAAISWTSNVPKVGNGRLEIVSADPGFADVADQGSATIVWKVQNDWPGHNKRFTIDMERAGRGKRLVKVTWSYDVDYGWNLLDRYSNLYIHGTPDSMVQYSLGNVQDMLAGVPNIMYDDLNPKLVDTPEQPVLYVSTEAKRNLTEVDAATATAMTQIQDAMKKLGVKQAGPRIIFTTNYGDQSYKFDVAVPIDTSTLKIDGQDYALTAPVVPTLENPNSASSAPAADASAAMSASAAEPAAAASADKMAKADGKKGKGDKADEDTGPKPGSRDKYGHLIVDKNVRGMLAFGGRALEASWTGNPAGIPPTRLKLEAYAATHGYATDTVMHRFYDKQMVAYESKKPDGSEVLYDEQTFDVFLPVTDAPKETPEQEAGLTDQPQSASSAPADASSAPASASSAAAAASSDAPADAESAN</sequence>